<evidence type="ECO:0000256" key="5">
    <source>
        <dbReference type="HAMAP-Rule" id="MF_00050"/>
    </source>
</evidence>
<dbReference type="Pfam" id="PF00889">
    <property type="entry name" value="EF_TS"/>
    <property type="match status" value="1"/>
</dbReference>
<dbReference type="Proteomes" id="UP001575105">
    <property type="component" value="Unassembled WGS sequence"/>
</dbReference>
<evidence type="ECO:0000256" key="3">
    <source>
        <dbReference type="ARBA" id="ARBA00022768"/>
    </source>
</evidence>
<evidence type="ECO:0000256" key="4">
    <source>
        <dbReference type="ARBA" id="ARBA00022917"/>
    </source>
</evidence>
<dbReference type="SUPFAM" id="SSF54713">
    <property type="entry name" value="Elongation factor Ts (EF-Ts), dimerisation domain"/>
    <property type="match status" value="2"/>
</dbReference>
<dbReference type="RefSeq" id="WP_425343691.1">
    <property type="nucleotide sequence ID" value="NZ_JBGUBD010000001.1"/>
</dbReference>
<dbReference type="Gene3D" id="1.10.8.10">
    <property type="entry name" value="DNA helicase RuvA subunit, C-terminal domain"/>
    <property type="match status" value="1"/>
</dbReference>
<evidence type="ECO:0000256" key="2">
    <source>
        <dbReference type="ARBA" id="ARBA00016956"/>
    </source>
</evidence>
<dbReference type="HAMAP" id="MF_00050">
    <property type="entry name" value="EF_Ts"/>
    <property type="match status" value="1"/>
</dbReference>
<evidence type="ECO:0000256" key="1">
    <source>
        <dbReference type="ARBA" id="ARBA00005532"/>
    </source>
</evidence>
<dbReference type="InterPro" id="IPR009060">
    <property type="entry name" value="UBA-like_sf"/>
</dbReference>
<dbReference type="GO" id="GO:0003746">
    <property type="term" value="F:translation elongation factor activity"/>
    <property type="evidence" value="ECO:0007669"/>
    <property type="project" value="UniProtKB-KW"/>
</dbReference>
<dbReference type="InterPro" id="IPR014039">
    <property type="entry name" value="Transl_elong_EFTs/EF1B_dimer"/>
</dbReference>
<comment type="function">
    <text evidence="5">Associates with the EF-Tu.GDP complex and induces the exchange of GDP to GTP. It remains bound to the aminoacyl-tRNA.EF-Tu.GTP complex up to the GTP hydrolysis stage on the ribosome.</text>
</comment>
<gene>
    <name evidence="5 7" type="primary">tsf</name>
    <name evidence="7" type="ORF">ACERK3_00520</name>
</gene>
<dbReference type="SUPFAM" id="SSF46934">
    <property type="entry name" value="UBA-like"/>
    <property type="match status" value="1"/>
</dbReference>
<accession>A0ABV4TZK6</accession>
<organism evidence="7 8">
    <name type="scientific">Natronomicrosphaera hydrolytica</name>
    <dbReference type="NCBI Taxonomy" id="3242702"/>
    <lineage>
        <taxon>Bacteria</taxon>
        <taxon>Pseudomonadati</taxon>
        <taxon>Planctomycetota</taxon>
        <taxon>Phycisphaerae</taxon>
        <taxon>Phycisphaerales</taxon>
        <taxon>Phycisphaeraceae</taxon>
        <taxon>Natronomicrosphaera</taxon>
    </lineage>
</organism>
<evidence type="ECO:0000313" key="8">
    <source>
        <dbReference type="Proteomes" id="UP001575105"/>
    </source>
</evidence>
<comment type="subcellular location">
    <subcellularLocation>
        <location evidence="5">Cytoplasm</location>
    </subcellularLocation>
</comment>
<dbReference type="EMBL" id="JBGUBD010000001">
    <property type="protein sequence ID" value="MFA9476764.1"/>
    <property type="molecule type" value="Genomic_DNA"/>
</dbReference>
<dbReference type="InterPro" id="IPR001816">
    <property type="entry name" value="Transl_elong_EFTs/EF1B"/>
</dbReference>
<dbReference type="PROSITE" id="PS01126">
    <property type="entry name" value="EF_TS_1"/>
    <property type="match status" value="1"/>
</dbReference>
<dbReference type="PANTHER" id="PTHR11741:SF0">
    <property type="entry name" value="ELONGATION FACTOR TS, MITOCHONDRIAL"/>
    <property type="match status" value="1"/>
</dbReference>
<dbReference type="PANTHER" id="PTHR11741">
    <property type="entry name" value="ELONGATION FACTOR TS"/>
    <property type="match status" value="1"/>
</dbReference>
<proteinExistence type="inferred from homology"/>
<keyword evidence="3 5" id="KW-0251">Elongation factor</keyword>
<keyword evidence="4 5" id="KW-0648">Protein biosynthesis</keyword>
<name>A0ABV4TZK6_9BACT</name>
<dbReference type="CDD" id="cd14275">
    <property type="entry name" value="UBA_EF-Ts"/>
    <property type="match status" value="1"/>
</dbReference>
<evidence type="ECO:0000313" key="7">
    <source>
        <dbReference type="EMBL" id="MFA9476764.1"/>
    </source>
</evidence>
<keyword evidence="8" id="KW-1185">Reference proteome</keyword>
<keyword evidence="5" id="KW-0963">Cytoplasm</keyword>
<evidence type="ECO:0000259" key="6">
    <source>
        <dbReference type="Pfam" id="PF00889"/>
    </source>
</evidence>
<dbReference type="Gene3D" id="3.30.479.20">
    <property type="entry name" value="Elongation factor Ts, dimerisation domain"/>
    <property type="match status" value="2"/>
</dbReference>
<comment type="caution">
    <text evidence="5">Lacks conserved residue(s) required for the propagation of feature annotation.</text>
</comment>
<dbReference type="InterPro" id="IPR036402">
    <property type="entry name" value="EF-Ts_dimer_sf"/>
</dbReference>
<reference evidence="7 8" key="1">
    <citation type="submission" date="2024-08" db="EMBL/GenBank/DDBJ databases">
        <title>Whole-genome sequencing of halo(alkali)philic microorganisms from hypersaline lakes.</title>
        <authorList>
            <person name="Sorokin D.Y."/>
            <person name="Merkel A.Y."/>
            <person name="Messina E."/>
            <person name="Yakimov M."/>
        </authorList>
    </citation>
    <scope>NUCLEOTIDE SEQUENCE [LARGE SCALE GENOMIC DNA]</scope>
    <source>
        <strain evidence="7 8">AB-hyl4</strain>
    </source>
</reference>
<dbReference type="NCBIfam" id="TIGR00116">
    <property type="entry name" value="tsf"/>
    <property type="match status" value="1"/>
</dbReference>
<protein>
    <recommendedName>
        <fullName evidence="2 5">Elongation factor Ts</fullName>
        <shortName evidence="5">EF-Ts</shortName>
    </recommendedName>
</protein>
<feature type="domain" description="Translation elongation factor EFTs/EF1B dimerisation" evidence="6">
    <location>
        <begin position="72"/>
        <end position="267"/>
    </location>
</feature>
<comment type="similarity">
    <text evidence="1 5">Belongs to the EF-Ts family.</text>
</comment>
<dbReference type="Gene3D" id="1.10.286.20">
    <property type="match status" value="1"/>
</dbReference>
<comment type="caution">
    <text evidence="7">The sequence shown here is derived from an EMBL/GenBank/DDBJ whole genome shotgun (WGS) entry which is preliminary data.</text>
</comment>
<dbReference type="InterPro" id="IPR018101">
    <property type="entry name" value="Transl_elong_Ts_CS"/>
</dbReference>
<sequence length="268" mass="28854">MAITAKDVMALRQKTGLGMMECKEALTEVDGDVDKAVDLLRQRGLAKMDSRSERTSAEGRINAAVSDDGSKGAIVEINSETDFTASNDAFLAMADTVATEAIKGEPGEVVTNDAMKAAIDEVRLTTKENIQFARGAVLGGPGSTVGQYVHFTGKVGVLIELDGKADDALLKDLCMHISAVSPAPLGVTEDEVPAEVVEKEREIAKAQAIESGKPEQIAEKMVEGKIRKFYDETVLLRQPFIKDDKKQIKDLLPNGVTIKKFVRYQVGG</sequence>